<keyword evidence="2" id="KW-0240">DNA-directed RNA polymerase</keyword>
<evidence type="ECO:0000256" key="1">
    <source>
        <dbReference type="ARBA" id="ARBA00004123"/>
    </source>
</evidence>
<reference evidence="6" key="1">
    <citation type="journal article" date="2013" name="Proc. Natl. Acad. Sci. U.S.A.">
        <title>Fine-scale variation in meiotic recombination in Mimulus inferred from population shotgun sequencing.</title>
        <authorList>
            <person name="Hellsten U."/>
            <person name="Wright K.M."/>
            <person name="Jenkins J."/>
            <person name="Shu S."/>
            <person name="Yuan Y."/>
            <person name="Wessler S.R."/>
            <person name="Schmutz J."/>
            <person name="Willis J.H."/>
            <person name="Rokhsar D.S."/>
        </authorList>
    </citation>
    <scope>NUCLEOTIDE SEQUENCE [LARGE SCALE GENOMIC DNA]</scope>
</reference>
<comment type="subcellular location">
    <subcellularLocation>
        <location evidence="1">Nucleus</location>
    </subcellularLocation>
</comment>
<keyword evidence="7" id="KW-1185">Reference proteome</keyword>
<evidence type="ECO:0000313" key="6">
    <source>
        <dbReference type="EMBL" id="EYU25867.1"/>
    </source>
</evidence>
<feature type="region of interest" description="Disordered" evidence="5">
    <location>
        <begin position="1"/>
        <end position="30"/>
    </location>
</feature>
<accession>A0A022QB22</accession>
<dbReference type="GO" id="GO:0003677">
    <property type="term" value="F:DNA binding"/>
    <property type="evidence" value="ECO:0007669"/>
    <property type="project" value="InterPro"/>
</dbReference>
<keyword evidence="3" id="KW-0804">Transcription</keyword>
<evidence type="ECO:0000256" key="2">
    <source>
        <dbReference type="ARBA" id="ARBA00022478"/>
    </source>
</evidence>
<evidence type="ECO:0000313" key="7">
    <source>
        <dbReference type="Proteomes" id="UP000030748"/>
    </source>
</evidence>
<evidence type="ECO:0000256" key="4">
    <source>
        <dbReference type="ARBA" id="ARBA00023242"/>
    </source>
</evidence>
<name>A0A022QB22_ERYGU</name>
<evidence type="ECO:0000256" key="3">
    <source>
        <dbReference type="ARBA" id="ARBA00023163"/>
    </source>
</evidence>
<dbReference type="AlphaFoldDB" id="A0A022QB22"/>
<dbReference type="PANTHER" id="PTHR13408:SF0">
    <property type="entry name" value="DNA-DIRECTED RNA POLYMERASE III SUBUNIT RPC4"/>
    <property type="match status" value="1"/>
</dbReference>
<protein>
    <recommendedName>
        <fullName evidence="8">DNA-directed RNA polymerase III subunit RPC4</fullName>
    </recommendedName>
</protein>
<sequence length="162" mass="17792">MNRKTKAERKGEFEKEPDYDENATNDAAELGLVEENAENNMFLLKFPENLPMVKQPDRAEAREPGNIPKNTQKGAGKPQKTCNLEELPAGFMGKMLVYKSGAVKLKLGDTLYDVSAGLDCVFAQEVVAVNAEEKKCCSVGELHKRASVTPDIDSVLKAMSDL</sequence>
<feature type="region of interest" description="Disordered" evidence="5">
    <location>
        <begin position="53"/>
        <end position="81"/>
    </location>
</feature>
<organism evidence="6 7">
    <name type="scientific">Erythranthe guttata</name>
    <name type="common">Yellow monkey flower</name>
    <name type="synonym">Mimulus guttatus</name>
    <dbReference type="NCBI Taxonomy" id="4155"/>
    <lineage>
        <taxon>Eukaryota</taxon>
        <taxon>Viridiplantae</taxon>
        <taxon>Streptophyta</taxon>
        <taxon>Embryophyta</taxon>
        <taxon>Tracheophyta</taxon>
        <taxon>Spermatophyta</taxon>
        <taxon>Magnoliopsida</taxon>
        <taxon>eudicotyledons</taxon>
        <taxon>Gunneridae</taxon>
        <taxon>Pentapetalae</taxon>
        <taxon>asterids</taxon>
        <taxon>lamiids</taxon>
        <taxon>Lamiales</taxon>
        <taxon>Phrymaceae</taxon>
        <taxon>Erythranthe</taxon>
    </lineage>
</organism>
<dbReference type="GO" id="GO:0005666">
    <property type="term" value="C:RNA polymerase III complex"/>
    <property type="evidence" value="ECO:0007669"/>
    <property type="project" value="InterPro"/>
</dbReference>
<gene>
    <name evidence="6" type="ORF">MIMGU_mgv1a015300mg</name>
</gene>
<dbReference type="GO" id="GO:0006383">
    <property type="term" value="P:transcription by RNA polymerase III"/>
    <property type="evidence" value="ECO:0007669"/>
    <property type="project" value="InterPro"/>
</dbReference>
<dbReference type="Pfam" id="PF05132">
    <property type="entry name" value="RNA_pol_Rpc4"/>
    <property type="match status" value="1"/>
</dbReference>
<dbReference type="STRING" id="4155.A0A022QB22"/>
<dbReference type="EMBL" id="KI631864">
    <property type="protein sequence ID" value="EYU25867.1"/>
    <property type="molecule type" value="Genomic_DNA"/>
</dbReference>
<keyword evidence="4" id="KW-0539">Nucleus</keyword>
<evidence type="ECO:0000256" key="5">
    <source>
        <dbReference type="SAM" id="MobiDB-lite"/>
    </source>
</evidence>
<dbReference type="InterPro" id="IPR007811">
    <property type="entry name" value="RPC4"/>
</dbReference>
<proteinExistence type="predicted"/>
<dbReference type="PANTHER" id="PTHR13408">
    <property type="entry name" value="DNA-DIRECTED RNA POLYMERASE III"/>
    <property type="match status" value="1"/>
</dbReference>
<dbReference type="eggNOG" id="KOG3122">
    <property type="taxonomic scope" value="Eukaryota"/>
</dbReference>
<dbReference type="Proteomes" id="UP000030748">
    <property type="component" value="Unassembled WGS sequence"/>
</dbReference>
<evidence type="ECO:0008006" key="8">
    <source>
        <dbReference type="Google" id="ProtNLM"/>
    </source>
</evidence>